<dbReference type="Proteomes" id="UP000246464">
    <property type="component" value="Chromosome 20"/>
</dbReference>
<dbReference type="GO" id="GO:0004672">
    <property type="term" value="F:protein kinase activity"/>
    <property type="evidence" value="ECO:0007669"/>
    <property type="project" value="InterPro"/>
</dbReference>
<evidence type="ECO:0000256" key="2">
    <source>
        <dbReference type="ARBA" id="ARBA00022454"/>
    </source>
</evidence>
<keyword evidence="2" id="KW-0158">Chromosome</keyword>
<comment type="subcellular location">
    <subcellularLocation>
        <location evidence="1">Chromosome</location>
        <location evidence="1">Centromere</location>
        <location evidence="1">Kinetochore</location>
    </subcellularLocation>
</comment>
<dbReference type="GO" id="GO:0007094">
    <property type="term" value="P:mitotic spindle assembly checkpoint signaling"/>
    <property type="evidence" value="ECO:0007669"/>
    <property type="project" value="InterPro"/>
</dbReference>
<dbReference type="Pfam" id="PF00069">
    <property type="entry name" value="Pkinase"/>
    <property type="match status" value="1"/>
</dbReference>
<dbReference type="InterPro" id="IPR013212">
    <property type="entry name" value="Mad3/Bub1_I"/>
</dbReference>
<evidence type="ECO:0000256" key="8">
    <source>
        <dbReference type="SAM" id="Coils"/>
    </source>
</evidence>
<dbReference type="Pfam" id="PF08311">
    <property type="entry name" value="Mad3_BUB1_I"/>
    <property type="match status" value="1"/>
</dbReference>
<keyword evidence="4" id="KW-0995">Kinetochore</keyword>
<evidence type="ECO:0000313" key="13">
    <source>
        <dbReference type="Proteomes" id="UP000246464"/>
    </source>
</evidence>
<evidence type="ECO:0000256" key="1">
    <source>
        <dbReference type="ARBA" id="ARBA00004629"/>
    </source>
</evidence>
<feature type="region of interest" description="Disordered" evidence="9">
    <location>
        <begin position="146"/>
        <end position="188"/>
    </location>
</feature>
<feature type="region of interest" description="Disordered" evidence="9">
    <location>
        <begin position="287"/>
        <end position="325"/>
    </location>
</feature>
<dbReference type="PROSITE" id="PS50011">
    <property type="entry name" value="PROTEIN_KINASE_DOM"/>
    <property type="match status" value="1"/>
</dbReference>
<name>A0A2U9CUX1_SCOMX</name>
<dbReference type="Gene3D" id="6.10.130.20">
    <property type="match status" value="1"/>
</dbReference>
<feature type="compositionally biased region" description="Polar residues" evidence="9">
    <location>
        <begin position="160"/>
        <end position="186"/>
    </location>
</feature>
<keyword evidence="6" id="KW-0137">Centromere</keyword>
<dbReference type="InterPro" id="IPR008271">
    <property type="entry name" value="Ser/Thr_kinase_AS"/>
</dbReference>
<dbReference type="InterPro" id="IPR011009">
    <property type="entry name" value="Kinase-like_dom_sf"/>
</dbReference>
<keyword evidence="13" id="KW-1185">Reference proteome</keyword>
<evidence type="ECO:0000256" key="4">
    <source>
        <dbReference type="ARBA" id="ARBA00022838"/>
    </source>
</evidence>
<dbReference type="PROSITE" id="PS00108">
    <property type="entry name" value="PROTEIN_KINASE_ST"/>
    <property type="match status" value="1"/>
</dbReference>
<keyword evidence="12" id="KW-0808">Transferase</keyword>
<dbReference type="SUPFAM" id="SSF56112">
    <property type="entry name" value="Protein kinase-like (PK-like)"/>
    <property type="match status" value="1"/>
</dbReference>
<dbReference type="InterPro" id="IPR015661">
    <property type="entry name" value="Bub1/Mad3"/>
</dbReference>
<dbReference type="GO" id="GO:0051754">
    <property type="term" value="P:meiotic sister chromatid cohesion, centromeric"/>
    <property type="evidence" value="ECO:0007669"/>
    <property type="project" value="TreeGrafter"/>
</dbReference>
<dbReference type="PROSITE" id="PS51489">
    <property type="entry name" value="BUB1_N"/>
    <property type="match status" value="1"/>
</dbReference>
<sequence>MDIASYLQCFEGRLSSYSGDDPLDPWDKFVECLEQRLPADAGSGMSLVFDSLVQRFLNVERYANDIRYVNYCIKCASYYSDPVALYAHVFSKGVGTRSAALYVAWAQQLEQRGANDQADALYQKATENQAQPADAVLHEYRQFQTRTRSQTSGSAGGVNPLQTSHLTNQMSSHREPVSQSKASVDSVTKPPAIKTIVTLSRSENSGVSRPCPGSGVRTVSEYMTDELVCDGSELSFEEVRAEKYFRKLRERREREHRENMERKLREQEEGIRSIKSMLEKVEQNLETCGGSAGRPSSQRLSAVEAASHLSPNPTQHSFGRPLPSNLLSRRRSLGLALHNEPTFLQEATAPSSEVSQHPSVLADGSVHLPTLAPAHRARLALQPVSTGQSNPSLHRAPCAAAEDQGRDAPVQPGGWERCRPLEHDATHQDVSQLQEPEEKLNVSQGGTVNLSHITPNNSLGYVQATPSRVLPSPTVNTREALGVIMDMFQAPTLLEDPFNSTSAPHTAETELDAGCPRNGGASVFTNPPAMAPFTIFQDDNDKENGSAAAASAPAVVEKLKPIRALAEIPASKTEKPNDTPSDLMPDESAMWGARYNSLNSLAACPNSTTDFAMLAQFVSTPSACKTPFGSNFYQDQENSGEGVEADDDAFIRRQPKKLSPIIEQSPSDEKLSESAVSRLVPCSVRHGTIVGEGLALGAHCLTTSSITMQAPPWFSSVDDPMSPDRGATPSADVSMNTTTPRTSRTGAVQLVSDPWDSDLIWDLLWTLSPPLTSHPRCISWKCNLPNITPKMTISMGKESLRVDCVLGEGAFATVYQATDPTTSERMVLKVQKPANPWEFYIHTRLDARLQPDVRRLYSSIHAAHLFHNGSVLLGELHNYGTLLNAVNTYKGLSDKLMPQPLVMYFTVCILHMVEQLHAVHVVHADIKPDNFLLGERFLENRCFDPENVDHGLVLIDLGQSIDMELFPEGTAFTAKCLTSGFQCTEMLSGKPWNYQTDYFGIAGTVFCLLFGTYMQVTNEGGVWRTNAVFRRNPHSDLWLDFFHTLLNVPDCSSLPSLRRLRGELTSVLQQNYGSKLSTLKSRLVVLLLESRKAARR</sequence>
<organism evidence="12 13">
    <name type="scientific">Scophthalmus maximus</name>
    <name type="common">Turbot</name>
    <name type="synonym">Psetta maxima</name>
    <dbReference type="NCBI Taxonomy" id="52904"/>
    <lineage>
        <taxon>Eukaryota</taxon>
        <taxon>Metazoa</taxon>
        <taxon>Chordata</taxon>
        <taxon>Craniata</taxon>
        <taxon>Vertebrata</taxon>
        <taxon>Euteleostomi</taxon>
        <taxon>Actinopterygii</taxon>
        <taxon>Neopterygii</taxon>
        <taxon>Teleostei</taxon>
        <taxon>Neoteleostei</taxon>
        <taxon>Acanthomorphata</taxon>
        <taxon>Carangaria</taxon>
        <taxon>Pleuronectiformes</taxon>
        <taxon>Pleuronectoidei</taxon>
        <taxon>Scophthalmidae</taxon>
        <taxon>Scophthalmus</taxon>
    </lineage>
</organism>
<evidence type="ECO:0000259" key="11">
    <source>
        <dbReference type="PROSITE" id="PS51489"/>
    </source>
</evidence>
<feature type="binding site" evidence="7">
    <location>
        <position position="829"/>
    </location>
    <ligand>
        <name>ATP</name>
        <dbReference type="ChEBI" id="CHEBI:30616"/>
    </ligand>
</feature>
<dbReference type="SMART" id="SM00777">
    <property type="entry name" value="Mad3_BUB1_I"/>
    <property type="match status" value="1"/>
</dbReference>
<dbReference type="STRING" id="52904.ENSSMAP00000014985"/>
<dbReference type="GO" id="GO:0005524">
    <property type="term" value="F:ATP binding"/>
    <property type="evidence" value="ECO:0007669"/>
    <property type="project" value="UniProtKB-UniRule"/>
</dbReference>
<gene>
    <name evidence="12" type="ORF">SMAX5B_000129</name>
</gene>
<evidence type="ECO:0000256" key="7">
    <source>
        <dbReference type="PROSITE-ProRule" id="PRU10141"/>
    </source>
</evidence>
<keyword evidence="8" id="KW-0175">Coiled coil</keyword>
<evidence type="ECO:0000256" key="3">
    <source>
        <dbReference type="ARBA" id="ARBA00022741"/>
    </source>
</evidence>
<dbReference type="PANTHER" id="PTHR14030">
    <property type="entry name" value="MITOTIC CHECKPOINT SERINE/THREONINE-PROTEIN KINASE BUB1"/>
    <property type="match status" value="1"/>
</dbReference>
<keyword evidence="12" id="KW-0418">Kinase</keyword>
<dbReference type="InterPro" id="IPR000719">
    <property type="entry name" value="Prot_kinase_dom"/>
</dbReference>
<feature type="domain" description="Protein kinase" evidence="10">
    <location>
        <begin position="800"/>
        <end position="1096"/>
    </location>
</feature>
<dbReference type="Gene3D" id="1.10.510.10">
    <property type="entry name" value="Transferase(Phosphotransferase) domain 1"/>
    <property type="match status" value="1"/>
</dbReference>
<dbReference type="GO" id="GO:0000776">
    <property type="term" value="C:kinetochore"/>
    <property type="evidence" value="ECO:0007669"/>
    <property type="project" value="UniProtKB-KW"/>
</dbReference>
<dbReference type="EMBL" id="CP026262">
    <property type="protein sequence ID" value="AWP20474.1"/>
    <property type="molecule type" value="Genomic_DNA"/>
</dbReference>
<evidence type="ECO:0000313" key="12">
    <source>
        <dbReference type="EMBL" id="AWP20474.1"/>
    </source>
</evidence>
<evidence type="ECO:0000256" key="9">
    <source>
        <dbReference type="SAM" id="MobiDB-lite"/>
    </source>
</evidence>
<reference evidence="12 13" key="1">
    <citation type="submission" date="2017-12" db="EMBL/GenBank/DDBJ databases">
        <title>Integrating genomic resources of turbot (Scophthalmus maximus) in depth evaluation of genetic and physical mapping variation across individuals.</title>
        <authorList>
            <person name="Martinez P."/>
        </authorList>
    </citation>
    <scope>NUCLEOTIDE SEQUENCE [LARGE SCALE GENOMIC DNA]</scope>
</reference>
<dbReference type="PROSITE" id="PS00107">
    <property type="entry name" value="PROTEIN_KINASE_ATP"/>
    <property type="match status" value="1"/>
</dbReference>
<feature type="coiled-coil region" evidence="8">
    <location>
        <begin position="250"/>
        <end position="284"/>
    </location>
</feature>
<accession>A0A2U9CUX1</accession>
<evidence type="ECO:0000259" key="10">
    <source>
        <dbReference type="PROSITE" id="PS50011"/>
    </source>
</evidence>
<dbReference type="SMART" id="SM00220">
    <property type="entry name" value="S_TKc"/>
    <property type="match status" value="1"/>
</dbReference>
<dbReference type="InterPro" id="IPR017441">
    <property type="entry name" value="Protein_kinase_ATP_BS"/>
</dbReference>
<keyword evidence="3 7" id="KW-0547">Nucleotide-binding</keyword>
<feature type="region of interest" description="Disordered" evidence="9">
    <location>
        <begin position="722"/>
        <end position="744"/>
    </location>
</feature>
<dbReference type="PANTHER" id="PTHR14030:SF26">
    <property type="entry name" value="MITOTIC CHECKPOINT SERINE_THREONINE-PROTEIN KINASE BUB1"/>
    <property type="match status" value="1"/>
</dbReference>
<dbReference type="Gene3D" id="1.25.40.430">
    <property type="match status" value="1"/>
</dbReference>
<protein>
    <submittedName>
        <fullName evidence="12">Putative mitotic checkpoint serine/threonine-protein kinase BUB1</fullName>
    </submittedName>
</protein>
<feature type="compositionally biased region" description="Polar residues" evidence="9">
    <location>
        <begin position="731"/>
        <end position="744"/>
    </location>
</feature>
<evidence type="ECO:0000256" key="6">
    <source>
        <dbReference type="ARBA" id="ARBA00023328"/>
    </source>
</evidence>
<dbReference type="GO" id="GO:0005634">
    <property type="term" value="C:nucleus"/>
    <property type="evidence" value="ECO:0007669"/>
    <property type="project" value="TreeGrafter"/>
</dbReference>
<evidence type="ECO:0000256" key="5">
    <source>
        <dbReference type="ARBA" id="ARBA00022840"/>
    </source>
</evidence>
<keyword evidence="5 7" id="KW-0067">ATP-binding</keyword>
<feature type="domain" description="BUB1 N-terminal" evidence="11">
    <location>
        <begin position="10"/>
        <end position="164"/>
    </location>
</feature>
<proteinExistence type="predicted"/>
<dbReference type="AlphaFoldDB" id="A0A2U9CUX1"/>